<feature type="domain" description="Kinetochore protein Cenp-F/LEK1 Rb protein-binding" evidence="5">
    <location>
        <begin position="2730"/>
        <end position="2774"/>
    </location>
</feature>
<feature type="region of interest" description="Disordered" evidence="2">
    <location>
        <begin position="2796"/>
        <end position="2827"/>
    </location>
</feature>
<dbReference type="GeneTree" id="ENSGT00730000111187"/>
<feature type="region of interest" description="Disordered" evidence="2">
    <location>
        <begin position="361"/>
        <end position="391"/>
    </location>
</feature>
<feature type="compositionally biased region" description="Basic and acidic residues" evidence="2">
    <location>
        <begin position="460"/>
        <end position="474"/>
    </location>
</feature>
<feature type="region of interest" description="Disordered" evidence="2">
    <location>
        <begin position="1558"/>
        <end position="1588"/>
    </location>
</feature>
<dbReference type="InterPro" id="IPR018302">
    <property type="entry name" value="CenpF/LEK1_Rb-prot-bd"/>
</dbReference>
<feature type="coiled-coil region" evidence="1">
    <location>
        <begin position="926"/>
        <end position="984"/>
    </location>
</feature>
<feature type="coiled-coil region" evidence="1">
    <location>
        <begin position="1318"/>
        <end position="1380"/>
    </location>
</feature>
<dbReference type="GO" id="GO:0010389">
    <property type="term" value="P:regulation of G2/M transition of mitotic cell cycle"/>
    <property type="evidence" value="ECO:0007669"/>
    <property type="project" value="TreeGrafter"/>
</dbReference>
<evidence type="ECO:0000313" key="7">
    <source>
        <dbReference type="Proteomes" id="UP000261540"/>
    </source>
</evidence>
<sequence>MSWAGDEWKDGLPGKALQKIQEIEGQLDKLKKERQQKQFQMDSLEATLLKQKQKIDVEKNEVSVLKRENQSLVESCESLEKTRQRITHEMQVKDQQVNYLEGQMNSSRKQIEKLEQEIKRHSLDRTQPSHSMEMQPSSTPQKMFATPVTPSNRHFEIKFEELQDKYNKEVEERKRMEAELKVLQVKLLNQSSVSHKDIARQQTQSSIFPWQQEQTLSCHSSYTETPLKRKTAPPSFPWDLEGTPMKQNSRSISVTQSESGSSEAIELLRATNQDLKAKVSELELRLQSHNKEMKNQINKFQEIQSQLDKMKKDLNEKDKVLAKCRDELTKVSGQYDQAVTKCISVEQKLKQLTEEINCQRHNAESSRRTLEQKLKDQEKENQKEHARQQTSQFALEQQLNQTKTQMSQELQQAKKDYTMLQSDIDKVMAQKNHLEKDLEELKAKLCRSEQALQASQTNEVDLKKKSEEMQKEKNNLNSKLEQNIKRLSEVEEELKTVRQDLKQSNNMTEDLKAKTQAQSEELKGLQTKLESQTKSSTQDLESMKKKLADLEMKKDESEKEIQKQRIEMVQMANKNTVLEKEHQELSLNLKLKQNECDELKKQAEFILKWKNEKEGLINNIETEREMMLNRIGELQKNIVTLNDTQSDLNEKLKNVENEREILMCQIDSLKGDLLNKCVELEEKEQVHNELQIQFKEADQKHSKDLENTAVQITLLQCKLTELEARLQQKTSKLENMQLSHTELLTQYENACDLAKSKDSTIELKQNEIMHLRESVAQASAYQEQQLVRFTEEKSSLMKEYETNLSEKTEEAEQAKLNFEKSQQELPLLNDRIASLDLALKCQKHLTVELQTKYDVLSNANDDLQEKISKAEKNEEKVLHEMSILSEQAKTVNSLQEQLNSVSAAEEESKCALQKATEALNLKVNELQTLSGNTSDLKKQVKEIETKASNLEKENVHLEVKVKQLEKSTEELLSKNQSLQEANRVLCEEKACLLREKAATEDLTLMAEKEFEASSQHCVELTCLVEDLQVKYASAVELNSKLESSLKDQSDQKSLHEQKMNVFAAKQREESERHSQEIKDHEEKQKNLMEELVAVKVELQDKSSQISEMNTTLENSQSEMLQLRRDITAANDKLVKLNDSYKIIIQERDCWMEKEVSNLSEIESLRAALTTTENSMDQKEDLIQMLRKSVCDAELEQVRLTQALKEKDLTMNKIKVQLEMLQMDLEDNEIYMNSFDSKMEEHQGTISSLETKLEESESQRSTTENELSCLREELTLKNNEISKIKSHLEYVCKNEQNLSALNIEIESLLAAKSKFQVAIEEENLRYSNLEKIYNELSEINSKLRTKVENLQHQLRDIEEQNDRLKQENDGLKELLQIQKDEYQCLKSPIAKMAEHNKTNLKNKEIEEEQMELHQRFVVLQSEYAVMKEQYSSLLSQVSGQQSLIEQLKSERGHKTECEVDASQSASSFVNISLSNEEEYDGMSALDDHKEFDVLHSSAIIEDSSTEPCHPCEGTLLGSVSSSSVGGSGLQNATDNIDGIVCSFDGPVLHLQQEKIHLHPSSQHVLSPENQAAQSEELELSSPTSEKVRRGLDGPMEAKQQVFKNEIMELPGSERKDLEQLQKQHFHEVQSWKQKLVDLSLEMEAKLAAERQHAAVLSAELETARLQMQGLDLSSRSLLCDDNEESILQLQSHSSKKATPHKKQKPETENLKEHAYLGISSLQDSSIDEMAPNHENQIVNISQKDDHGRQLEGENEGTIQKLREEIQALHSHLELFAAESNSRKELCTQMEMTLHQLEEEKSDSVDKLKCTIVEKQKADDQIKKLEEEVDTLKLQLQTSKCQSSDIIEILGTTEVANADWDEQVLQLESDLKRVQSEKANLENHILSMETDIEEMLKGKQKLEQELEASRKINVSLEQNLNIMTTEGLQLKQELLSCTEEKEKAAQSLLNLKERVEWLEKENTEARELNKIIEADIRRQKKESEVASNNLGHLQEEKKQLLAQLEDLEQAKSLLSGEKDNLLKELDHFKEQQCDVSQSSEATMTKIQMLEMENSRLSRLLESSLLEKGKIASRLNSTQEEVIQMRVGIEKLRVKIESDERKKHQMGELLQDAQRKADMLQDKLERLEKEKEMTEQSLEDAIIQAETAKAEFEELQAEKVELIQRFEQMTADQNDLRSEKERLEREVFQKTEQLQKIERQVKEVEVNLNVTTEELQSKLSAVESHLQICQKDLESMQLKEQDLTYQLSSLECENVQLSEKLQETQELQLDMQSKTQVLHEELVIKQSELKVSFEENERLRRQVAELQMFKDDDKEEKQSLLQSEKEELERGKMHLQSIVAELEQKVEMTSAKCEIMQITMSSLEGNVQQKEEYLQAARLTNAELSEKVDVLNKDNLKLQSEITSALSSAEELRMALEMERHSHSIQQQSTEQQIESFKLTSENLSSEKEELMRIKESLELDLKKKDTVQQELQKQIQQHQSEFEALKKDLITAEGKATEYLTEIGSLKCSKEELSSALREMQSWLEQQDKLKTKVDELSQKVTQLSKEKDSAHSKLALWMKSCKQLEKEKQLLLVENEQQGSLITTLQSKEKQGEESSSSNSMQKLQMEIQELKGALEERTREADESTDKYCSLLVSLHKLEEANETLQNQVSHLTSQLASKSRRSTSKTSQNPTITTTQKEEEAGRKQDGQVSGKRQRAPGPDENEEASKAQEALHNISKKIRACATPQASRQPQVEEEFRPEGLPELVKKGFADIPVGEASPFIMRRTVVRRCSPRLAAKNSPVSLHSCQTPDSAVHYVSQSTEGSSQQALQETKPLQSPARSTSGVLASLTNSPKIVIFDSPVVNKEDQKSRRSLSIKRTPEQREKRRQDMALTKQEENCHVQ</sequence>
<feature type="domain" description="Centromere protein Cenp-F leucine-rich repeat-containing" evidence="3">
    <location>
        <begin position="2096"/>
        <end position="2198"/>
    </location>
</feature>
<accession>A0A3B3RJV5</accession>
<feature type="compositionally biased region" description="Basic and acidic residues" evidence="2">
    <location>
        <begin position="2677"/>
        <end position="2687"/>
    </location>
</feature>
<evidence type="ECO:0000313" key="6">
    <source>
        <dbReference type="Ensembl" id="ENSPKIP00000017986.1"/>
    </source>
</evidence>
<feature type="compositionally biased region" description="Basic and acidic residues" evidence="2">
    <location>
        <begin position="361"/>
        <end position="387"/>
    </location>
</feature>
<reference evidence="6" key="2">
    <citation type="submission" date="2025-09" db="UniProtKB">
        <authorList>
            <consortium name="Ensembl"/>
        </authorList>
    </citation>
    <scope>IDENTIFICATION</scope>
</reference>
<dbReference type="Pfam" id="PF10481">
    <property type="entry name" value="CENP-F_N"/>
    <property type="match status" value="1"/>
</dbReference>
<keyword evidence="7" id="KW-1185">Reference proteome</keyword>
<feature type="region of interest" description="Disordered" evidence="2">
    <location>
        <begin position="2844"/>
        <end position="2883"/>
    </location>
</feature>
<feature type="compositionally biased region" description="Polar residues" evidence="2">
    <location>
        <begin position="528"/>
        <end position="540"/>
    </location>
</feature>
<feature type="compositionally biased region" description="Basic and acidic residues" evidence="2">
    <location>
        <begin position="2859"/>
        <end position="2883"/>
    </location>
</feature>
<feature type="domain" description="Centromere protein Cenp-F N-terminal" evidence="4">
    <location>
        <begin position="1"/>
        <end position="292"/>
    </location>
</feature>
<feature type="region of interest" description="Disordered" evidence="2">
    <location>
        <begin position="502"/>
        <end position="543"/>
    </location>
</feature>
<dbReference type="GO" id="GO:0000775">
    <property type="term" value="C:chromosome, centromeric region"/>
    <property type="evidence" value="ECO:0007669"/>
    <property type="project" value="InterPro"/>
</dbReference>
<feature type="compositionally biased region" description="Polar residues" evidence="2">
    <location>
        <begin position="1558"/>
        <end position="1572"/>
    </location>
</feature>
<feature type="region of interest" description="Disordered" evidence="2">
    <location>
        <begin position="2722"/>
        <end position="2741"/>
    </location>
</feature>
<dbReference type="Pfam" id="PF10490">
    <property type="entry name" value="CENP-F_C_Rb_bdg"/>
    <property type="match status" value="1"/>
</dbReference>
<protein>
    <submittedName>
        <fullName evidence="6">Centromere protein F</fullName>
    </submittedName>
</protein>
<evidence type="ECO:0000256" key="2">
    <source>
        <dbReference type="SAM" id="MobiDB-lite"/>
    </source>
</evidence>
<dbReference type="PANTHER" id="PTHR18874:SF10">
    <property type="entry name" value="CENTROMERE PROTEIN F"/>
    <property type="match status" value="1"/>
</dbReference>
<feature type="coiled-coil region" evidence="1">
    <location>
        <begin position="152"/>
        <end position="186"/>
    </location>
</feature>
<name>A0A3B3RJV5_9TELE</name>
<dbReference type="PANTHER" id="PTHR18874">
    <property type="entry name" value="CMF/LEK/CENP CELL DIVISION-RELATED"/>
    <property type="match status" value="1"/>
</dbReference>
<feature type="coiled-coil region" evidence="1">
    <location>
        <begin position="2293"/>
        <end position="2398"/>
    </location>
</feature>
<dbReference type="GO" id="GO:0005634">
    <property type="term" value="C:nucleus"/>
    <property type="evidence" value="ECO:0007669"/>
    <property type="project" value="TreeGrafter"/>
</dbReference>
<dbReference type="GO" id="GO:0008017">
    <property type="term" value="F:microtubule binding"/>
    <property type="evidence" value="ECO:0007669"/>
    <property type="project" value="InterPro"/>
</dbReference>
<dbReference type="GO" id="GO:0000278">
    <property type="term" value="P:mitotic cell cycle"/>
    <property type="evidence" value="ECO:0007669"/>
    <property type="project" value="TreeGrafter"/>
</dbReference>
<dbReference type="STRING" id="1676925.ENSPKIP00000017986"/>
<feature type="region of interest" description="Disordered" evidence="2">
    <location>
        <begin position="222"/>
        <end position="249"/>
    </location>
</feature>
<dbReference type="Ensembl" id="ENSPKIT00000042508.1">
    <property type="protein sequence ID" value="ENSPKIP00000017986.1"/>
    <property type="gene ID" value="ENSPKIG00000003704.1"/>
</dbReference>
<organism evidence="6 7">
    <name type="scientific">Paramormyrops kingsleyae</name>
    <dbReference type="NCBI Taxonomy" id="1676925"/>
    <lineage>
        <taxon>Eukaryota</taxon>
        <taxon>Metazoa</taxon>
        <taxon>Chordata</taxon>
        <taxon>Craniata</taxon>
        <taxon>Vertebrata</taxon>
        <taxon>Euteleostomi</taxon>
        <taxon>Actinopterygii</taxon>
        <taxon>Neopterygii</taxon>
        <taxon>Teleostei</taxon>
        <taxon>Osteoglossocephala</taxon>
        <taxon>Osteoglossomorpha</taxon>
        <taxon>Osteoglossiformes</taxon>
        <taxon>Mormyridae</taxon>
        <taxon>Paramormyrops</taxon>
    </lineage>
</organism>
<dbReference type="InterPro" id="IPR018463">
    <property type="entry name" value="Centromere_CenpF_N"/>
</dbReference>
<feature type="coiled-coil region" evidence="1">
    <location>
        <begin position="1238"/>
        <end position="1279"/>
    </location>
</feature>
<feature type="region of interest" description="Disordered" evidence="2">
    <location>
        <begin position="1688"/>
        <end position="1709"/>
    </location>
</feature>
<feature type="coiled-coil region" evidence="1">
    <location>
        <begin position="2093"/>
        <end position="2211"/>
    </location>
</feature>
<feature type="coiled-coil region" evidence="1">
    <location>
        <begin position="1063"/>
        <end position="1181"/>
    </location>
</feature>
<dbReference type="Proteomes" id="UP000261540">
    <property type="component" value="Unplaced"/>
</dbReference>
<proteinExistence type="predicted"/>
<dbReference type="GO" id="GO:0001822">
    <property type="term" value="P:kidney development"/>
    <property type="evidence" value="ECO:0007669"/>
    <property type="project" value="Ensembl"/>
</dbReference>
<reference evidence="6" key="1">
    <citation type="submission" date="2025-08" db="UniProtKB">
        <authorList>
            <consortium name="Ensembl"/>
        </authorList>
    </citation>
    <scope>IDENTIFICATION</scope>
</reference>
<dbReference type="InterPro" id="IPR019513">
    <property type="entry name" value="Centromere_CenpF_leu-rich_rpt"/>
</dbReference>
<feature type="compositionally biased region" description="Low complexity" evidence="2">
    <location>
        <begin position="2593"/>
        <end position="2602"/>
    </location>
</feature>
<dbReference type="GO" id="GO:0042803">
    <property type="term" value="F:protein homodimerization activity"/>
    <property type="evidence" value="ECO:0007669"/>
    <property type="project" value="InterPro"/>
</dbReference>
<feature type="region of interest" description="Disordered" evidence="2">
    <location>
        <begin position="455"/>
        <end position="474"/>
    </location>
</feature>
<dbReference type="Pfam" id="PF10473">
    <property type="entry name" value="CENP-F_leu_zip"/>
    <property type="match status" value="2"/>
</dbReference>
<dbReference type="GO" id="GO:0051310">
    <property type="term" value="P:metaphase chromosome alignment"/>
    <property type="evidence" value="ECO:0007669"/>
    <property type="project" value="TreeGrafter"/>
</dbReference>
<evidence type="ECO:0000259" key="4">
    <source>
        <dbReference type="Pfam" id="PF10481"/>
    </source>
</evidence>
<evidence type="ECO:0000256" key="1">
    <source>
        <dbReference type="SAM" id="Coils"/>
    </source>
</evidence>
<feature type="coiled-coil region" evidence="1">
    <location>
        <begin position="1806"/>
        <end position="2029"/>
    </location>
</feature>
<dbReference type="GO" id="GO:0070840">
    <property type="term" value="F:dynein complex binding"/>
    <property type="evidence" value="ECO:0007669"/>
    <property type="project" value="InterPro"/>
</dbReference>
<feature type="compositionally biased region" description="Basic residues" evidence="2">
    <location>
        <begin position="1692"/>
        <end position="1702"/>
    </location>
</feature>
<dbReference type="OrthoDB" id="10255522at2759"/>
<feature type="coiled-coil region" evidence="1">
    <location>
        <begin position="2438"/>
        <end position="2552"/>
    </location>
</feature>
<feature type="coiled-coil region" evidence="1">
    <location>
        <begin position="797"/>
        <end position="880"/>
    </location>
</feature>
<dbReference type="GO" id="GO:0001947">
    <property type="term" value="P:heart looping"/>
    <property type="evidence" value="ECO:0007669"/>
    <property type="project" value="Ensembl"/>
</dbReference>
<feature type="coiled-coil region" evidence="1">
    <location>
        <begin position="20"/>
        <end position="124"/>
    </location>
</feature>
<feature type="domain" description="Centromere protein Cenp-F leucine-rich repeat-containing" evidence="3">
    <location>
        <begin position="1858"/>
        <end position="1998"/>
    </location>
</feature>
<dbReference type="GO" id="GO:0060271">
    <property type="term" value="P:cilium assembly"/>
    <property type="evidence" value="ECO:0007669"/>
    <property type="project" value="Ensembl"/>
</dbReference>
<dbReference type="GO" id="GO:0000922">
    <property type="term" value="C:spindle pole"/>
    <property type="evidence" value="ECO:0007669"/>
    <property type="project" value="TreeGrafter"/>
</dbReference>
<feature type="region of interest" description="Disordered" evidence="2">
    <location>
        <begin position="2583"/>
        <end position="2602"/>
    </location>
</feature>
<keyword evidence="1" id="KW-0175">Coiled coil</keyword>
<feature type="region of interest" description="Disordered" evidence="2">
    <location>
        <begin position="2649"/>
        <end position="2710"/>
    </location>
</feature>
<dbReference type="GO" id="GO:0021591">
    <property type="term" value="P:ventricular system development"/>
    <property type="evidence" value="ECO:0007669"/>
    <property type="project" value="Ensembl"/>
</dbReference>
<evidence type="ECO:0000259" key="5">
    <source>
        <dbReference type="Pfam" id="PF10490"/>
    </source>
</evidence>
<evidence type="ECO:0000259" key="3">
    <source>
        <dbReference type="Pfam" id="PF10473"/>
    </source>
</evidence>
<dbReference type="InterPro" id="IPR043513">
    <property type="entry name" value="Cenp-F"/>
</dbReference>